<evidence type="ECO:0000256" key="2">
    <source>
        <dbReference type="ARBA" id="ARBA00023150"/>
    </source>
</evidence>
<dbReference type="PANTHER" id="PTHR30592">
    <property type="entry name" value="FORMATE DEHYDROGENASE"/>
    <property type="match status" value="1"/>
</dbReference>
<dbReference type="PANTHER" id="PTHR30592:SF1">
    <property type="entry name" value="SULFUR CARRIER PROTEIN FDHD"/>
    <property type="match status" value="1"/>
</dbReference>
<evidence type="ECO:0000313" key="4">
    <source>
        <dbReference type="Proteomes" id="UP000266489"/>
    </source>
</evidence>
<keyword evidence="2" id="KW-0501">Molybdenum cofactor biosynthesis</keyword>
<dbReference type="GO" id="GO:0006777">
    <property type="term" value="P:Mo-molybdopterin cofactor biosynthetic process"/>
    <property type="evidence" value="ECO:0007669"/>
    <property type="project" value="UniProtKB-KW"/>
</dbReference>
<sequence>MMTTIWRYDRSGTAIRCEDEVTEERALTIYVNGVLAVRLASSGELVDAAAVGHAVSEGWARPTQILAVNVEERSAFLTISPDAPGPDTPTSIDIDCISGDALTEDIAVSPGFTVSASRLQDLAEEMQRSALHWKTTGGVHAALIAQGEHVFSCEDISRHTALDMVIGHALMHVWNVREAVLMGTGRIPAQAVAQAARVGIPVLASRSATTAQAIALAERAGITVVAFVRAGRMNVYSHPERVVP</sequence>
<dbReference type="PIRSF" id="PIRSF015626">
    <property type="entry name" value="FdhD"/>
    <property type="match status" value="1"/>
</dbReference>
<dbReference type="Proteomes" id="UP000266489">
    <property type="component" value="Unassembled WGS sequence"/>
</dbReference>
<evidence type="ECO:0000313" key="3">
    <source>
        <dbReference type="EMBL" id="RIE08216.1"/>
    </source>
</evidence>
<dbReference type="EMBL" id="QXIU01000208">
    <property type="protein sequence ID" value="RIE08216.1"/>
    <property type="molecule type" value="Genomic_DNA"/>
</dbReference>
<gene>
    <name evidence="3" type="primary">fdhD</name>
    <name evidence="3" type="ORF">SMC5_08435</name>
</gene>
<dbReference type="InterPro" id="IPR016193">
    <property type="entry name" value="Cytidine_deaminase-like"/>
</dbReference>
<keyword evidence="1" id="KW-0963">Cytoplasm</keyword>
<protein>
    <submittedName>
        <fullName evidence="3">Formate dehydrogenase accessory sulfurtransferase FdhD</fullName>
    </submittedName>
</protein>
<dbReference type="NCBIfam" id="TIGR00129">
    <property type="entry name" value="fdhD_narQ"/>
    <property type="match status" value="1"/>
</dbReference>
<dbReference type="InterPro" id="IPR003786">
    <property type="entry name" value="FdhD"/>
</dbReference>
<reference evidence="3 4" key="1">
    <citation type="submission" date="2018-09" db="EMBL/GenBank/DDBJ databases">
        <title>Discovery and Ecogenomic Context for Candidatus Cryosericales, a Global Caldiserica Order Active in Thawing Permafrost.</title>
        <authorList>
            <person name="Martinez M.A."/>
            <person name="Woodcroft B.J."/>
            <person name="Ignacio Espinoza J.C."/>
            <person name="Zayed A."/>
            <person name="Singleton C.M."/>
            <person name="Boyd J."/>
            <person name="Li Y.-F."/>
            <person name="Purvine S."/>
            <person name="Maughan H."/>
            <person name="Hodgkins S.B."/>
            <person name="Anderson D."/>
            <person name="Sederholm M."/>
            <person name="Temperton B."/>
            <person name="Saleska S.R."/>
            <person name="Tyson G.W."/>
            <person name="Rich V.I."/>
        </authorList>
    </citation>
    <scope>NUCLEOTIDE SEQUENCE [LARGE SCALE GENOMIC DNA]</scope>
    <source>
        <strain evidence="3 4">SMC5</strain>
    </source>
</reference>
<keyword evidence="3" id="KW-0808">Transferase</keyword>
<accession>A0A398CXX5</accession>
<dbReference type="SUPFAM" id="SSF53927">
    <property type="entry name" value="Cytidine deaminase-like"/>
    <property type="match status" value="1"/>
</dbReference>
<comment type="caution">
    <text evidence="3">The sequence shown here is derived from an EMBL/GenBank/DDBJ whole genome shotgun (WGS) entry which is preliminary data.</text>
</comment>
<organism evidence="3 4">
    <name type="scientific">Candidatus Cryosericum odellii</name>
    <dbReference type="NCBI Taxonomy" id="2290917"/>
    <lineage>
        <taxon>Bacteria</taxon>
        <taxon>Pseudomonadati</taxon>
        <taxon>Caldisericota/Cryosericota group</taxon>
        <taxon>Candidatus Cryosericota</taxon>
        <taxon>Candidatus Cryosericia</taxon>
        <taxon>Candidatus Cryosericales</taxon>
        <taxon>Candidatus Cryosericaceae</taxon>
        <taxon>Candidatus Cryosericum</taxon>
    </lineage>
</organism>
<dbReference type="Pfam" id="PF02634">
    <property type="entry name" value="FdhD-NarQ"/>
    <property type="match status" value="1"/>
</dbReference>
<dbReference type="AlphaFoldDB" id="A0A398CXX5"/>
<dbReference type="OrthoDB" id="9782042at2"/>
<dbReference type="GO" id="GO:0016783">
    <property type="term" value="F:sulfurtransferase activity"/>
    <property type="evidence" value="ECO:0007669"/>
    <property type="project" value="InterPro"/>
</dbReference>
<evidence type="ECO:0000256" key="1">
    <source>
        <dbReference type="ARBA" id="ARBA00022490"/>
    </source>
</evidence>
<proteinExistence type="predicted"/>
<dbReference type="Gene3D" id="3.40.140.10">
    <property type="entry name" value="Cytidine Deaminase, domain 2"/>
    <property type="match status" value="1"/>
</dbReference>
<name>A0A398CXX5_9BACT</name>
<dbReference type="RefSeq" id="WP_119120359.1">
    <property type="nucleotide sequence ID" value="NZ_QXIU01000208.1"/>
</dbReference>